<accession>A0AAQ3LZR3</accession>
<feature type="compositionally biased region" description="Low complexity" evidence="1">
    <location>
        <begin position="419"/>
        <end position="439"/>
    </location>
</feature>
<protein>
    <submittedName>
        <fullName evidence="2">Uncharacterized protein</fullName>
    </submittedName>
</protein>
<feature type="compositionally biased region" description="Polar residues" evidence="1">
    <location>
        <begin position="536"/>
        <end position="552"/>
    </location>
</feature>
<dbReference type="AlphaFoldDB" id="A0AAQ3LZR3"/>
<feature type="compositionally biased region" description="Pro residues" evidence="1">
    <location>
        <begin position="561"/>
        <end position="573"/>
    </location>
</feature>
<feature type="compositionally biased region" description="Basic and acidic residues" evidence="1">
    <location>
        <begin position="277"/>
        <end position="288"/>
    </location>
</feature>
<feature type="compositionally biased region" description="Polar residues" evidence="1">
    <location>
        <begin position="583"/>
        <end position="596"/>
    </location>
</feature>
<dbReference type="EMBL" id="CP138580">
    <property type="protein sequence ID" value="WPG97337.1"/>
    <property type="molecule type" value="Genomic_DNA"/>
</dbReference>
<reference evidence="2 3" key="1">
    <citation type="submission" date="2023-11" db="EMBL/GenBank/DDBJ databases">
        <title>An acidophilic fungus is an integral part of prey digestion in a carnivorous sundew plant.</title>
        <authorList>
            <person name="Tsai I.J."/>
        </authorList>
    </citation>
    <scope>NUCLEOTIDE SEQUENCE [LARGE SCALE GENOMIC DNA]</scope>
    <source>
        <strain evidence="2">169a</strain>
    </source>
</reference>
<feature type="compositionally biased region" description="Basic and acidic residues" evidence="1">
    <location>
        <begin position="637"/>
        <end position="648"/>
    </location>
</feature>
<evidence type="ECO:0000256" key="1">
    <source>
        <dbReference type="SAM" id="MobiDB-lite"/>
    </source>
</evidence>
<feature type="compositionally biased region" description="Low complexity" evidence="1">
    <location>
        <begin position="258"/>
        <end position="272"/>
    </location>
</feature>
<evidence type="ECO:0000313" key="2">
    <source>
        <dbReference type="EMBL" id="WPG97337.1"/>
    </source>
</evidence>
<feature type="compositionally biased region" description="Polar residues" evidence="1">
    <location>
        <begin position="118"/>
        <end position="132"/>
    </location>
</feature>
<feature type="compositionally biased region" description="Low complexity" evidence="1">
    <location>
        <begin position="483"/>
        <end position="499"/>
    </location>
</feature>
<feature type="compositionally biased region" description="Polar residues" evidence="1">
    <location>
        <begin position="604"/>
        <end position="615"/>
    </location>
</feature>
<proteinExistence type="predicted"/>
<feature type="compositionally biased region" description="Polar residues" evidence="1">
    <location>
        <begin position="325"/>
        <end position="343"/>
    </location>
</feature>
<organism evidence="2 3">
    <name type="scientific">Acrodontium crateriforme</name>
    <dbReference type="NCBI Taxonomy" id="150365"/>
    <lineage>
        <taxon>Eukaryota</taxon>
        <taxon>Fungi</taxon>
        <taxon>Dikarya</taxon>
        <taxon>Ascomycota</taxon>
        <taxon>Pezizomycotina</taxon>
        <taxon>Dothideomycetes</taxon>
        <taxon>Dothideomycetidae</taxon>
        <taxon>Mycosphaerellales</taxon>
        <taxon>Teratosphaeriaceae</taxon>
        <taxon>Acrodontium</taxon>
    </lineage>
</organism>
<sequence length="670" mass="70246">MAGNPFRRSVLGNARPDNNDAYAYTNGASPWTDGFGSDDASAQTPSPPRKPAGKKKRVTIQTPPHSPEEAPARLPPRRLSEGRTDSPPPQDFFSELGRENVALSSAPSPADLELRQAAMNTSQNSGPLSTPDSLLPSAPVAGTGGKAPYNPFARTLATSEAAYESSKTNDVDEESEDEVSRPARRPMDVDAFKNILLTGSAVPSPPSGAVPTSLPTLPARDSISKKDLSSRNHPAGFTSSANPPQATSPSAAYEHSQPNSDSFSPRSPSLSSEDGNQDPKSDSEHEYENSSLMGSASSRPQEIAPPAPPKSRVPQTVSFADFDNAVSSPSNASALPDVSSTSQEHNHHSASSLLRPGLERTGSNLNKPLPHAPDVDTLEKKISNPSIGSEAVPPALNDERQPPRQPQQKKGPPPPPPASRRQGQASGTPSRARSASGSSNRKHEGELQPLTSSAGTPPVESGNKSSPAPPPPPPSRRAQVAIAPSSASNADSFSSSDPPVSNPVPPSQLSTSTEAKPTSIPPPPPRRTMSKSSSPANRTPSTASRNSIQRNDASIPATGTPNPPSGPPVPPPRRAASKRDSALLSNHTPIPSSAYTKSARRQSAHSIGSEGSASFISIPHDANEHKPSPYSKPTDPIQEHQEEKPNERDILADMSAFQAEIDALRAHGGR</sequence>
<gene>
    <name evidence="2" type="ORF">R9X50_00011100</name>
</gene>
<name>A0AAQ3LZR3_9PEZI</name>
<feature type="compositionally biased region" description="Basic and acidic residues" evidence="1">
    <location>
        <begin position="178"/>
        <end position="191"/>
    </location>
</feature>
<feature type="compositionally biased region" description="Polar residues" evidence="1">
    <location>
        <begin position="237"/>
        <end position="250"/>
    </location>
</feature>
<feature type="region of interest" description="Disordered" evidence="1">
    <location>
        <begin position="1"/>
        <end position="648"/>
    </location>
</feature>
<keyword evidence="3" id="KW-1185">Reference proteome</keyword>
<feature type="compositionally biased region" description="Basic and acidic residues" evidence="1">
    <location>
        <begin position="373"/>
        <end position="382"/>
    </location>
</feature>
<feature type="compositionally biased region" description="Polar residues" evidence="1">
    <location>
        <begin position="289"/>
        <end position="300"/>
    </location>
</feature>
<evidence type="ECO:0000313" key="3">
    <source>
        <dbReference type="Proteomes" id="UP001303373"/>
    </source>
</evidence>
<dbReference type="Proteomes" id="UP001303373">
    <property type="component" value="Chromosome 1"/>
</dbReference>